<dbReference type="AlphaFoldDB" id="A0A401FTH5"/>
<dbReference type="EMBL" id="BEXT01000001">
    <property type="protein sequence ID" value="GBC60266.1"/>
    <property type="molecule type" value="Genomic_DNA"/>
</dbReference>
<organism evidence="2 3">
    <name type="scientific">Desulfonema ishimotonii</name>
    <dbReference type="NCBI Taxonomy" id="45657"/>
    <lineage>
        <taxon>Bacteria</taxon>
        <taxon>Pseudomonadati</taxon>
        <taxon>Thermodesulfobacteriota</taxon>
        <taxon>Desulfobacteria</taxon>
        <taxon>Desulfobacterales</taxon>
        <taxon>Desulfococcaceae</taxon>
        <taxon>Desulfonema</taxon>
    </lineage>
</organism>
<dbReference type="PANTHER" id="PTHR22674">
    <property type="entry name" value="NTPASE, KAP FAMILY P-LOOP DOMAIN-CONTAINING 1"/>
    <property type="match status" value="1"/>
</dbReference>
<gene>
    <name evidence="2" type="ORF">DENIS_1217</name>
</gene>
<sequence>MNQKYLNDQWTLEDDLGIAGTGDLLARMALEVQPPFSVRVTGKWGSGKTSVLRRAFATLGGQPIQQAVPLGQNVKETGSAEWEKWIYDSEKGRRQEVLQWPADLYAIAEQSLCVWYSPWQHQGTDNPLIPLLLEIQAQFSTRIRMKKKLLDINRRGGLAALALIEQVIDVAASLTFQKNVKLAQGTTDRVRKAWKEAEPNLTGLSDGQRFHLLFEDAVKNILLSLSKKKKIELLEDERLIVFIDDLDRCEESVVVNLLEYIKLYLGSPHCVFVLGIDDNAVLGAMKRTWDGRSDEDNREYLEKMFQATLAVPLPRPDRIQAGIRAQLKAHKFPDDKDEQGHDCAAIIEKLLEPNPRKIKNFCNSLCASWNQFRGYENESENYARKFILFHYLRLFHRPVWRLLERQPRTLPLLHRVLTNSPDPVAIENFDEESQRLLKELFERAFSHVLMDNTANKSDEDLIKYHRSMDLDQAMQLFQERLDSKRSDEFFIKLFKSLLVDENEELGEDFLCLPGLKPDEAKAEPEQASSPD</sequence>
<dbReference type="InterPro" id="IPR052754">
    <property type="entry name" value="NTPase_KAP_P-loop"/>
</dbReference>
<evidence type="ECO:0000313" key="2">
    <source>
        <dbReference type="EMBL" id="GBC60266.1"/>
    </source>
</evidence>
<comment type="caution">
    <text evidence="2">The sequence shown here is derived from an EMBL/GenBank/DDBJ whole genome shotgun (WGS) entry which is preliminary data.</text>
</comment>
<evidence type="ECO:0000313" key="3">
    <source>
        <dbReference type="Proteomes" id="UP000288096"/>
    </source>
</evidence>
<dbReference type="RefSeq" id="WP_124327702.1">
    <property type="nucleotide sequence ID" value="NZ_BEXT01000001.1"/>
</dbReference>
<dbReference type="InterPro" id="IPR027417">
    <property type="entry name" value="P-loop_NTPase"/>
</dbReference>
<dbReference type="Pfam" id="PF07693">
    <property type="entry name" value="KAP_NTPase"/>
    <property type="match status" value="1"/>
</dbReference>
<evidence type="ECO:0000259" key="1">
    <source>
        <dbReference type="Pfam" id="PF07693"/>
    </source>
</evidence>
<protein>
    <recommendedName>
        <fullName evidence="1">KAP NTPase domain-containing protein</fullName>
    </recommendedName>
</protein>
<name>A0A401FTH5_9BACT</name>
<reference evidence="3" key="1">
    <citation type="submission" date="2017-11" db="EMBL/GenBank/DDBJ databases">
        <authorList>
            <person name="Watanabe M."/>
            <person name="Kojima H."/>
        </authorList>
    </citation>
    <scope>NUCLEOTIDE SEQUENCE [LARGE SCALE GENOMIC DNA]</scope>
    <source>
        <strain evidence="3">Tokyo 01</strain>
    </source>
</reference>
<keyword evidence="3" id="KW-1185">Reference proteome</keyword>
<feature type="domain" description="KAP NTPase" evidence="1">
    <location>
        <begin position="31"/>
        <end position="365"/>
    </location>
</feature>
<accession>A0A401FTH5</accession>
<dbReference type="OrthoDB" id="9806479at2"/>
<dbReference type="InterPro" id="IPR011646">
    <property type="entry name" value="KAP_P-loop"/>
</dbReference>
<dbReference type="PANTHER" id="PTHR22674:SF6">
    <property type="entry name" value="NTPASE KAP FAMILY P-LOOP DOMAIN-CONTAINING PROTEIN 1"/>
    <property type="match status" value="1"/>
</dbReference>
<dbReference type="Proteomes" id="UP000288096">
    <property type="component" value="Unassembled WGS sequence"/>
</dbReference>
<dbReference type="SUPFAM" id="SSF52540">
    <property type="entry name" value="P-loop containing nucleoside triphosphate hydrolases"/>
    <property type="match status" value="1"/>
</dbReference>
<proteinExistence type="predicted"/>
<reference evidence="3" key="2">
    <citation type="submission" date="2019-01" db="EMBL/GenBank/DDBJ databases">
        <title>Genome sequence of Desulfonema ishimotonii strain Tokyo 01.</title>
        <authorList>
            <person name="Fukui M."/>
        </authorList>
    </citation>
    <scope>NUCLEOTIDE SEQUENCE [LARGE SCALE GENOMIC DNA]</scope>
    <source>
        <strain evidence="3">Tokyo 01</strain>
    </source>
</reference>